<dbReference type="Pfam" id="PF22486">
    <property type="entry name" value="MATH_2"/>
    <property type="match status" value="2"/>
</dbReference>
<gene>
    <name evidence="2" type="ORF">C1H46_013219</name>
</gene>
<sequence length="312" mass="35671">MEIKPYSLLSNPQAKIYESSVFEAGGYKWRLSLYPNETIDGKGYISLYLALASTNPSSSLTLRSIFPGSRKPVDVYATFRLFVFNNKSVEDKYLTVEDGSGKVRPFNEWRTQEWGFAKFLPRSTFESQGYLFNDCCTFGAEVFVHKNNRKISKEPFILWKPTNPMRAAQFRLESFQSKHDPEYLSPEFTLQGRKWKLRVCPRGEGKKQKDKSLSLFLRSTEDLKTLPSICAEFKLRVLDQVRHDNIEKTVSHWFSSSNCEHGCQSFMPLKTLQDSSKGFIQDDALSVEVEILAISVAKAPATTNKTPILVIK</sequence>
<reference evidence="2 3" key="1">
    <citation type="journal article" date="2019" name="G3 (Bethesda)">
        <title>Sequencing of a Wild Apple (Malus baccata) Genome Unravels the Differences Between Cultivated and Wild Apple Species Regarding Disease Resistance and Cold Tolerance.</title>
        <authorList>
            <person name="Chen X."/>
        </authorList>
    </citation>
    <scope>NUCLEOTIDE SEQUENCE [LARGE SCALE GENOMIC DNA]</scope>
    <source>
        <strain evidence="3">cv. Shandingzi</strain>
        <tissue evidence="2">Leaves</tissue>
    </source>
</reference>
<dbReference type="EMBL" id="VIEB01000200">
    <property type="protein sequence ID" value="TQE01196.1"/>
    <property type="molecule type" value="Genomic_DNA"/>
</dbReference>
<organism evidence="2 3">
    <name type="scientific">Malus baccata</name>
    <name type="common">Siberian crab apple</name>
    <name type="synonym">Pyrus baccata</name>
    <dbReference type="NCBI Taxonomy" id="106549"/>
    <lineage>
        <taxon>Eukaryota</taxon>
        <taxon>Viridiplantae</taxon>
        <taxon>Streptophyta</taxon>
        <taxon>Embryophyta</taxon>
        <taxon>Tracheophyta</taxon>
        <taxon>Spermatophyta</taxon>
        <taxon>Magnoliopsida</taxon>
        <taxon>eudicotyledons</taxon>
        <taxon>Gunneridae</taxon>
        <taxon>Pentapetalae</taxon>
        <taxon>rosids</taxon>
        <taxon>fabids</taxon>
        <taxon>Rosales</taxon>
        <taxon>Rosaceae</taxon>
        <taxon>Amygdaloideae</taxon>
        <taxon>Maleae</taxon>
        <taxon>Malus</taxon>
    </lineage>
</organism>
<evidence type="ECO:0000313" key="2">
    <source>
        <dbReference type="EMBL" id="TQE01196.1"/>
    </source>
</evidence>
<evidence type="ECO:0000313" key="3">
    <source>
        <dbReference type="Proteomes" id="UP000315295"/>
    </source>
</evidence>
<comment type="caution">
    <text evidence="2">The sequence shown here is derived from an EMBL/GenBank/DDBJ whole genome shotgun (WGS) entry which is preliminary data.</text>
</comment>
<feature type="domain" description="MATH" evidence="1">
    <location>
        <begin position="165"/>
        <end position="291"/>
    </location>
</feature>
<dbReference type="AlphaFoldDB" id="A0A540MQW0"/>
<evidence type="ECO:0000259" key="1">
    <source>
        <dbReference type="PROSITE" id="PS50144"/>
    </source>
</evidence>
<dbReference type="STRING" id="106549.A0A540MQW0"/>
<dbReference type="InterPro" id="IPR008974">
    <property type="entry name" value="TRAF-like"/>
</dbReference>
<dbReference type="CDD" id="cd00121">
    <property type="entry name" value="MATH"/>
    <property type="match status" value="2"/>
</dbReference>
<dbReference type="PROSITE" id="PS50144">
    <property type="entry name" value="MATH"/>
    <property type="match status" value="2"/>
</dbReference>
<dbReference type="Proteomes" id="UP000315295">
    <property type="component" value="Unassembled WGS sequence"/>
</dbReference>
<dbReference type="SMART" id="SM00061">
    <property type="entry name" value="MATH"/>
    <property type="match status" value="2"/>
</dbReference>
<dbReference type="Gene3D" id="2.60.210.10">
    <property type="entry name" value="Apoptosis, Tumor Necrosis Factor Receptor Associated Protein 2, Chain A"/>
    <property type="match status" value="2"/>
</dbReference>
<feature type="domain" description="MATH" evidence="1">
    <location>
        <begin position="1"/>
        <end position="142"/>
    </location>
</feature>
<keyword evidence="3" id="KW-1185">Reference proteome</keyword>
<accession>A0A540MQW0</accession>
<dbReference type="SUPFAM" id="SSF49599">
    <property type="entry name" value="TRAF domain-like"/>
    <property type="match status" value="2"/>
</dbReference>
<dbReference type="InterPro" id="IPR002083">
    <property type="entry name" value="MATH/TRAF_dom"/>
</dbReference>
<dbReference type="PANTHER" id="PTHR46162">
    <property type="entry name" value="TRAF-LIKE FAMILY PROTEIN"/>
    <property type="match status" value="1"/>
</dbReference>
<name>A0A540MQW0_MALBA</name>
<dbReference type="PANTHER" id="PTHR46162:SF55">
    <property type="entry name" value="MATH DOMAIN-CONTAINING PROTEIN"/>
    <property type="match status" value="1"/>
</dbReference>
<proteinExistence type="predicted"/>
<protein>
    <recommendedName>
        <fullName evidence="1">MATH domain-containing protein</fullName>
    </recommendedName>
</protein>